<protein>
    <recommendedName>
        <fullName evidence="2">Amidase domain-containing protein</fullName>
    </recommendedName>
</protein>
<evidence type="ECO:0000259" key="2">
    <source>
        <dbReference type="Pfam" id="PF01425"/>
    </source>
</evidence>
<dbReference type="PANTHER" id="PTHR42678:SF34">
    <property type="entry name" value="OS04G0183300 PROTEIN"/>
    <property type="match status" value="1"/>
</dbReference>
<feature type="domain" description="Amidase" evidence="2">
    <location>
        <begin position="29"/>
        <end position="118"/>
    </location>
</feature>
<feature type="region of interest" description="Disordered" evidence="1">
    <location>
        <begin position="147"/>
        <end position="169"/>
    </location>
</feature>
<dbReference type="PANTHER" id="PTHR42678">
    <property type="entry name" value="AMIDASE"/>
    <property type="match status" value="1"/>
</dbReference>
<name>A0A179IIB2_CORDF</name>
<dbReference type="Proteomes" id="UP000243081">
    <property type="component" value="Unassembled WGS sequence"/>
</dbReference>
<comment type="caution">
    <text evidence="3">The sequence shown here is derived from an EMBL/GenBank/DDBJ whole genome shotgun (WGS) entry which is preliminary data.</text>
</comment>
<dbReference type="OrthoDB" id="566138at2759"/>
<gene>
    <name evidence="3" type="ORF">LLEC1_07559</name>
</gene>
<accession>A0A179IIB2</accession>
<dbReference type="EMBL" id="LUKN01000708">
    <property type="protein sequence ID" value="OAR02407.1"/>
    <property type="molecule type" value="Genomic_DNA"/>
</dbReference>
<organism evidence="3 4">
    <name type="scientific">Cordyceps confragosa</name>
    <name type="common">Lecanicillium lecanii</name>
    <dbReference type="NCBI Taxonomy" id="2714763"/>
    <lineage>
        <taxon>Eukaryota</taxon>
        <taxon>Fungi</taxon>
        <taxon>Dikarya</taxon>
        <taxon>Ascomycota</taxon>
        <taxon>Pezizomycotina</taxon>
        <taxon>Sordariomycetes</taxon>
        <taxon>Hypocreomycetidae</taxon>
        <taxon>Hypocreales</taxon>
        <taxon>Cordycipitaceae</taxon>
        <taxon>Akanthomyces</taxon>
    </lineage>
</organism>
<dbReference type="InterPro" id="IPR023631">
    <property type="entry name" value="Amidase_dom"/>
</dbReference>
<dbReference type="OMA" id="NGRHSFY"/>
<dbReference type="SUPFAM" id="SSF75304">
    <property type="entry name" value="Amidase signature (AS) enzymes"/>
    <property type="match status" value="1"/>
</dbReference>
<feature type="domain" description="Amidase" evidence="2">
    <location>
        <begin position="158"/>
        <end position="469"/>
    </location>
</feature>
<evidence type="ECO:0000313" key="4">
    <source>
        <dbReference type="Proteomes" id="UP000243081"/>
    </source>
</evidence>
<dbReference type="AlphaFoldDB" id="A0A179IIB2"/>
<feature type="compositionally biased region" description="Low complexity" evidence="1">
    <location>
        <begin position="155"/>
        <end position="169"/>
    </location>
</feature>
<sequence>MALNINPLTATASQLQAKLTSKAVTSQQLVKLYLAQIAKYNGYLKAVIAVAPKDLLDRAAAKLDDERANGQLRGPLHGIPILVKDNIATSADFGLPTTCGSLALEGSTPKKSATIIEREWAWYRSDFADSGWSAVGGQTQSAYVRGGFSHANDTSGGHSNPGGSSSGSAVAVSAGMSPFSIGTETMGSLIMPSDRAALFTIKPTLKIVPQDGIIPVTLEADSAGPMTKSVLDLANLLDVLVDPSRTSVPKWGYKGAVNNYWGDIRIGYLDPKQWLFPTEIVKYEKDATDQMLREWSAAFEKLKSVAKVVKPVKLLSVKEASQDGTRDIWDAFHTTFKALLQEYLRSVDNCKVRTLKELIEFNEKHAAEELPPSAANQAGLIRALHASMSPEEYHNLISEARSTCGEKGIDRVLKENEVDIILGPGDGPMFVIASTAGYPVASLPLGYLDFNGRPFGMQITARAHEDALLIQAQSAWEATFPPRQPPHLDEIVALS</sequence>
<keyword evidence="4" id="KW-1185">Reference proteome</keyword>
<reference evidence="3 4" key="1">
    <citation type="submission" date="2016-03" db="EMBL/GenBank/DDBJ databases">
        <title>Fine-scale spatial genetic structure of a fungal parasite of coffee scale insects.</title>
        <authorList>
            <person name="Jackson D."/>
            <person name="Zemenick K.A."/>
            <person name="Malloure B."/>
            <person name="Quandt C.A."/>
            <person name="James T.Y."/>
        </authorList>
    </citation>
    <scope>NUCLEOTIDE SEQUENCE [LARGE SCALE GENOMIC DNA]</scope>
    <source>
        <strain evidence="3 4">UM487</strain>
    </source>
</reference>
<dbReference type="Gene3D" id="3.90.1300.10">
    <property type="entry name" value="Amidase signature (AS) domain"/>
    <property type="match status" value="1"/>
</dbReference>
<dbReference type="InterPro" id="IPR036928">
    <property type="entry name" value="AS_sf"/>
</dbReference>
<evidence type="ECO:0000256" key="1">
    <source>
        <dbReference type="SAM" id="MobiDB-lite"/>
    </source>
</evidence>
<proteinExistence type="predicted"/>
<dbReference type="Pfam" id="PF01425">
    <property type="entry name" value="Amidase"/>
    <property type="match status" value="2"/>
</dbReference>
<evidence type="ECO:0000313" key="3">
    <source>
        <dbReference type="EMBL" id="OAR02407.1"/>
    </source>
</evidence>